<evidence type="ECO:0000259" key="3">
    <source>
        <dbReference type="PROSITE" id="PS50048"/>
    </source>
</evidence>
<dbReference type="PROSITE" id="PS50048">
    <property type="entry name" value="ZN2_CY6_FUNGAL_2"/>
    <property type="match status" value="1"/>
</dbReference>
<dbReference type="Pfam" id="PF00172">
    <property type="entry name" value="Zn_clus"/>
    <property type="match status" value="1"/>
</dbReference>
<gene>
    <name evidence="4" type="ORF">CONLIGDRAFT_647762</name>
</gene>
<keyword evidence="1" id="KW-0539">Nucleus</keyword>
<dbReference type="PROSITE" id="PS00463">
    <property type="entry name" value="ZN2_CY6_FUNGAL_1"/>
    <property type="match status" value="1"/>
</dbReference>
<evidence type="ECO:0000313" key="4">
    <source>
        <dbReference type="EMBL" id="OIW26044.1"/>
    </source>
</evidence>
<proteinExistence type="predicted"/>
<dbReference type="STRING" id="1408157.A0A1J7JA15"/>
<feature type="compositionally biased region" description="Basic and acidic residues" evidence="2">
    <location>
        <begin position="129"/>
        <end position="142"/>
    </location>
</feature>
<evidence type="ECO:0000256" key="2">
    <source>
        <dbReference type="SAM" id="MobiDB-lite"/>
    </source>
</evidence>
<dbReference type="CDD" id="cd00067">
    <property type="entry name" value="GAL4"/>
    <property type="match status" value="1"/>
</dbReference>
<dbReference type="InParanoid" id="A0A1J7JA15"/>
<dbReference type="Proteomes" id="UP000182658">
    <property type="component" value="Unassembled WGS sequence"/>
</dbReference>
<dbReference type="Gene3D" id="4.10.240.10">
    <property type="entry name" value="Zn(2)-C6 fungal-type DNA-binding domain"/>
    <property type="match status" value="1"/>
</dbReference>
<evidence type="ECO:0000256" key="1">
    <source>
        <dbReference type="ARBA" id="ARBA00023242"/>
    </source>
</evidence>
<dbReference type="SMART" id="SM00066">
    <property type="entry name" value="GAL4"/>
    <property type="match status" value="1"/>
</dbReference>
<evidence type="ECO:0000313" key="5">
    <source>
        <dbReference type="Proteomes" id="UP000182658"/>
    </source>
</evidence>
<dbReference type="AlphaFoldDB" id="A0A1J7JA15"/>
<dbReference type="GO" id="GO:0008270">
    <property type="term" value="F:zinc ion binding"/>
    <property type="evidence" value="ECO:0007669"/>
    <property type="project" value="InterPro"/>
</dbReference>
<dbReference type="SUPFAM" id="SSF57701">
    <property type="entry name" value="Zn2/Cys6 DNA-binding domain"/>
    <property type="match status" value="1"/>
</dbReference>
<feature type="region of interest" description="Disordered" evidence="2">
    <location>
        <begin position="113"/>
        <end position="143"/>
    </location>
</feature>
<reference evidence="4 5" key="1">
    <citation type="submission" date="2016-10" db="EMBL/GenBank/DDBJ databases">
        <title>Draft genome sequence of Coniochaeta ligniaria NRRL30616, a lignocellulolytic fungus for bioabatement of inhibitors in plant biomass hydrolysates.</title>
        <authorList>
            <consortium name="DOE Joint Genome Institute"/>
            <person name="Jimenez D.J."/>
            <person name="Hector R.E."/>
            <person name="Riley R."/>
            <person name="Sun H."/>
            <person name="Grigoriev I.V."/>
            <person name="Van Elsas J.D."/>
            <person name="Nichols N.N."/>
        </authorList>
    </citation>
    <scope>NUCLEOTIDE SEQUENCE [LARGE SCALE GENOMIC DNA]</scope>
    <source>
        <strain evidence="4 5">NRRL 30616</strain>
    </source>
</reference>
<dbReference type="EMBL" id="KV875101">
    <property type="protein sequence ID" value="OIW26044.1"/>
    <property type="molecule type" value="Genomic_DNA"/>
</dbReference>
<name>A0A1J7JA15_9PEZI</name>
<dbReference type="InterPro" id="IPR036864">
    <property type="entry name" value="Zn2-C6_fun-type_DNA-bd_sf"/>
</dbReference>
<feature type="domain" description="Zn(2)-C6 fungal-type" evidence="3">
    <location>
        <begin position="10"/>
        <end position="42"/>
    </location>
</feature>
<sequence>MPGPIRTRQSCDRCHGQKLKCPKKPGSAVCARCEKAGSACVFSPPGGTPVNRAEQPYTMQHGVVAGYPSLDACGELEGGMSGMDWSFLHPGFEGLDHVPMDMGGAQLDATKEPGIDPTFLTPEQTGSADSEKEKPATPDEPKSACVKQLSKVMLDLDAIWTSIFPRSHLHMPFDETIAKTTADLSAMYSHDKLLEDFFGAAQRLIDIYPSAAKLSLALCPEDLTCTDANCIHLLSVPPALHQIDQEIERRNSPSTVDLALGNLLVSCHLRVLDLLDRILSLAISCFKITLNSPQLKEPSYNVPVMKVGSFTPTRDASAFMQAYLMKHLVSRLGGEVGKLATAVEAKVQEGGGKECRVFSLQCEILLERQESKVGQLQAVGEELVQCGLLK</sequence>
<organism evidence="4 5">
    <name type="scientific">Coniochaeta ligniaria NRRL 30616</name>
    <dbReference type="NCBI Taxonomy" id="1408157"/>
    <lineage>
        <taxon>Eukaryota</taxon>
        <taxon>Fungi</taxon>
        <taxon>Dikarya</taxon>
        <taxon>Ascomycota</taxon>
        <taxon>Pezizomycotina</taxon>
        <taxon>Sordariomycetes</taxon>
        <taxon>Sordariomycetidae</taxon>
        <taxon>Coniochaetales</taxon>
        <taxon>Coniochaetaceae</taxon>
        <taxon>Coniochaeta</taxon>
    </lineage>
</organism>
<accession>A0A1J7JA15</accession>
<protein>
    <recommendedName>
        <fullName evidence="3">Zn(2)-C6 fungal-type domain-containing protein</fullName>
    </recommendedName>
</protein>
<dbReference type="InterPro" id="IPR001138">
    <property type="entry name" value="Zn2Cys6_DnaBD"/>
</dbReference>
<dbReference type="OrthoDB" id="2574141at2759"/>
<keyword evidence="5" id="KW-1185">Reference proteome</keyword>
<dbReference type="GO" id="GO:0000981">
    <property type="term" value="F:DNA-binding transcription factor activity, RNA polymerase II-specific"/>
    <property type="evidence" value="ECO:0007669"/>
    <property type="project" value="InterPro"/>
</dbReference>